<evidence type="ECO:0000259" key="6">
    <source>
        <dbReference type="PROSITE" id="PS50014"/>
    </source>
</evidence>
<dbReference type="PANTHER" id="PTHR22881">
    <property type="entry name" value="BROMODOMAIN CONTAINING PROTEIN"/>
    <property type="match status" value="1"/>
</dbReference>
<dbReference type="CDD" id="cd20157">
    <property type="entry name" value="PWWP_BRPF2"/>
    <property type="match status" value="1"/>
</dbReference>
<reference evidence="8 9" key="1">
    <citation type="journal article" date="2024" name="G3 (Bethesda)">
        <title>A hybrid genome assembly of the endangered aye-aye (Daubentonia madagascariensis).</title>
        <authorList>
            <person name="Versoza C.J."/>
            <person name="Pfeifer S.P."/>
        </authorList>
    </citation>
    <scope>NUCLEOTIDE SEQUENCE [LARGE SCALE GENOMIC DNA]</scope>
    <source>
        <strain evidence="8">6821</strain>
    </source>
</reference>
<keyword evidence="2 3" id="KW-0103">Bromodomain</keyword>
<feature type="region of interest" description="Disordered" evidence="5">
    <location>
        <begin position="240"/>
        <end position="354"/>
    </location>
</feature>
<dbReference type="Gene3D" id="2.30.30.140">
    <property type="match status" value="1"/>
</dbReference>
<keyword evidence="1" id="KW-0007">Acetylation</keyword>
<dbReference type="InterPro" id="IPR051831">
    <property type="entry name" value="Bromodomain_contain_prot"/>
</dbReference>
<dbReference type="InterPro" id="IPR036427">
    <property type="entry name" value="Bromodomain-like_sf"/>
</dbReference>
<dbReference type="CDD" id="cd05512">
    <property type="entry name" value="Bromo_brd1_like"/>
    <property type="match status" value="1"/>
</dbReference>
<dbReference type="PANTHER" id="PTHR22881:SF12">
    <property type="entry name" value="BROMODOMAIN-CONTAINING PROTEIN 7"/>
    <property type="match status" value="1"/>
</dbReference>
<dbReference type="InterPro" id="IPR018359">
    <property type="entry name" value="Bromodomain_CS"/>
</dbReference>
<dbReference type="PROSITE" id="PS50812">
    <property type="entry name" value="PWWP"/>
    <property type="match status" value="1"/>
</dbReference>
<dbReference type="FunFam" id="1.20.920.10:FF:000007">
    <property type="entry name" value="Bromodomain-containing protein 1"/>
    <property type="match status" value="1"/>
</dbReference>
<dbReference type="PROSITE" id="PS50014">
    <property type="entry name" value="BROMODOMAIN_2"/>
    <property type="match status" value="1"/>
</dbReference>
<dbReference type="PROSITE" id="PS00633">
    <property type="entry name" value="BROMODOMAIN_1"/>
    <property type="match status" value="1"/>
</dbReference>
<evidence type="ECO:0000256" key="1">
    <source>
        <dbReference type="ARBA" id="ARBA00022990"/>
    </source>
</evidence>
<dbReference type="GO" id="GO:0070776">
    <property type="term" value="C:MOZ/MORF histone acetyltransferase complex"/>
    <property type="evidence" value="ECO:0007669"/>
    <property type="project" value="UniProtKB-ARBA"/>
</dbReference>
<evidence type="ECO:0000256" key="2">
    <source>
        <dbReference type="ARBA" id="ARBA00023117"/>
    </source>
</evidence>
<dbReference type="Pfam" id="PF00439">
    <property type="entry name" value="Bromodomain"/>
    <property type="match status" value="1"/>
</dbReference>
<accession>A0ABD2E8X7</accession>
<dbReference type="AlphaFoldDB" id="A0ABD2E8X7"/>
<dbReference type="PRINTS" id="PR00503">
    <property type="entry name" value="BROMODOMAIN"/>
</dbReference>
<evidence type="ECO:0000256" key="4">
    <source>
        <dbReference type="SAM" id="Coils"/>
    </source>
</evidence>
<feature type="domain" description="PWWP" evidence="7">
    <location>
        <begin position="415"/>
        <end position="498"/>
    </location>
</feature>
<keyword evidence="9" id="KW-1185">Reference proteome</keyword>
<dbReference type="InterPro" id="IPR001487">
    <property type="entry name" value="Bromodomain"/>
</dbReference>
<keyword evidence="4" id="KW-0175">Coiled coil</keyword>
<dbReference type="InterPro" id="IPR000313">
    <property type="entry name" value="PWWP_dom"/>
</dbReference>
<evidence type="ECO:0000256" key="3">
    <source>
        <dbReference type="PROSITE-ProRule" id="PRU00035"/>
    </source>
</evidence>
<feature type="compositionally biased region" description="Low complexity" evidence="5">
    <location>
        <begin position="338"/>
        <end position="354"/>
    </location>
</feature>
<dbReference type="SMART" id="SM00297">
    <property type="entry name" value="BROMO"/>
    <property type="match status" value="1"/>
</dbReference>
<dbReference type="SMART" id="SM00293">
    <property type="entry name" value="PWWP"/>
    <property type="match status" value="1"/>
</dbReference>
<feature type="domain" description="Bromo" evidence="6">
    <location>
        <begin position="65"/>
        <end position="135"/>
    </location>
</feature>
<dbReference type="SUPFAM" id="SSF63748">
    <property type="entry name" value="Tudor/PWWP/MBT"/>
    <property type="match status" value="1"/>
</dbReference>
<dbReference type="Pfam" id="PF00855">
    <property type="entry name" value="PWWP"/>
    <property type="match status" value="1"/>
</dbReference>
<evidence type="ECO:0000256" key="5">
    <source>
        <dbReference type="SAM" id="MobiDB-lite"/>
    </source>
</evidence>
<feature type="coiled-coil region" evidence="4">
    <location>
        <begin position="1"/>
        <end position="44"/>
    </location>
</feature>
<name>A0ABD2E8X7_DAUMA</name>
<protein>
    <submittedName>
        <fullName evidence="8">Bromodomain-containing protein 1 isoform 8</fullName>
    </submittedName>
</protein>
<dbReference type="EMBL" id="JBFSEQ010000005">
    <property type="protein sequence ID" value="KAL2775449.1"/>
    <property type="molecule type" value="Genomic_DNA"/>
</dbReference>
<comment type="caution">
    <text evidence="8">The sequence shown here is derived from an EMBL/GenBank/DDBJ whole genome shotgun (WGS) entry which is preliminary data.</text>
</comment>
<dbReference type="Proteomes" id="UP001610411">
    <property type="component" value="Unassembled WGS sequence"/>
</dbReference>
<gene>
    <name evidence="8" type="ORF">WCI35_013348</name>
</gene>
<evidence type="ECO:0000313" key="8">
    <source>
        <dbReference type="EMBL" id="KAL2775449.1"/>
    </source>
</evidence>
<evidence type="ECO:0000259" key="7">
    <source>
        <dbReference type="PROSITE" id="PS50812"/>
    </source>
</evidence>
<dbReference type="Gene3D" id="1.20.920.10">
    <property type="entry name" value="Bromodomain-like"/>
    <property type="match status" value="1"/>
</dbReference>
<evidence type="ECO:0000313" key="9">
    <source>
        <dbReference type="Proteomes" id="UP001610411"/>
    </source>
</evidence>
<dbReference type="FunFam" id="2.30.30.140:FF:000008">
    <property type="entry name" value="Bromodomain containing 1, isoform CRA_b"/>
    <property type="match status" value="1"/>
</dbReference>
<proteinExistence type="predicted"/>
<dbReference type="SUPFAM" id="SSF47370">
    <property type="entry name" value="Bromodomain"/>
    <property type="match status" value="1"/>
</dbReference>
<sequence>MQAAKEKLKYWQRLRHDLERARLLIELLRKREKLKREQVKVEQVAMELRLTPLTVLLRSVLDQLQEKDPARIFAQPVSLKEVPDYLDHIKHPMDFATMRKRLEAQGYKNLHEFEEDFDLIVDNCMKYNARDTVFYRAAVRLRDQGGVVLRQARREVDSIGLEEASGMHLPERPVAVPRRPFSWEDVDRLLDPANRAHLGMEEQLRELLDMLDLTCAMKSSGSRSKRAKLLKKEIALLRNKLSQQHSQPPPAGSGTGSFEEDGTPLGLETSEEVLPRLETLLQPRKRSRSTCGDSEVEEESPGKRLDTGLTNGFGGARSEQEPGSGPGRKTAPRRRCASESSISSSNSPLCDSSFSAPKCGRGKPALVRRHTLEDRSELISCIENGNYAKAARIAAEVGQNGMWISTEAAASVLEPLKVVWAKCSGYPSYPALIIDPKMPRVPGHHNGVTIPAPPLDVLKIGEHMQTKSDEKLFLVLFFDNKRSWQWLPKSKMVPLGIDETIDKLKMMEGRNSSIRKAVRIAFDRAMNHLSRVHGEPASDLSDID</sequence>
<organism evidence="8 9">
    <name type="scientific">Daubentonia madagascariensis</name>
    <name type="common">Aye-aye</name>
    <name type="synonym">Sciurus madagascariensis</name>
    <dbReference type="NCBI Taxonomy" id="31869"/>
    <lineage>
        <taxon>Eukaryota</taxon>
        <taxon>Metazoa</taxon>
        <taxon>Chordata</taxon>
        <taxon>Craniata</taxon>
        <taxon>Vertebrata</taxon>
        <taxon>Euteleostomi</taxon>
        <taxon>Mammalia</taxon>
        <taxon>Eutheria</taxon>
        <taxon>Euarchontoglires</taxon>
        <taxon>Primates</taxon>
        <taxon>Strepsirrhini</taxon>
        <taxon>Chiromyiformes</taxon>
        <taxon>Daubentoniidae</taxon>
        <taxon>Daubentonia</taxon>
    </lineage>
</organism>